<keyword evidence="5 8" id="KW-0378">Hydrolase</keyword>
<dbReference type="RefSeq" id="WP_413782656.1">
    <property type="nucleotide sequence ID" value="NZ_JAUOZS010000002.1"/>
</dbReference>
<comment type="subcellular location">
    <subcellularLocation>
        <location evidence="2 8">Cytoplasm</location>
    </subcellularLocation>
</comment>
<dbReference type="Pfam" id="PF17876">
    <property type="entry name" value="CSD2"/>
    <property type="match status" value="1"/>
</dbReference>
<proteinExistence type="inferred from homology"/>
<sequence length="800" mass="88427">MTLRDRVLAFMREEAYKPLAPDDLAAGLDLKAQELADFWPLLAALEENAEVIKTRFGKFGVPERMNLVVGMLAASEKGFGFVIPDNPDEADVYIPHDALAGAMHRDRVVARVHGQRPGGKAREGEIIRIVKRANTKVVGTFEASRHYAFVTPDDARLRQDVFVPRDEWGGAENGAKVVVEITKWPEGKRSAEGRVTEVLGLKGDPGIEILAIIRNHNLATAFPPEVEAAAARCRETVGPDELKGRRDLRDLPVVTIDSEDAKDLDDAVYVERRANGRWLLGVHIADVSHYVKENSPLDEEARERGTSVYLVDRVLPMLPHRLSNGICSLNAGVDRLAMSAHMEIDARGRVVSYELFPSVIRVHTRLSYNIVRRILAEDDEHLKDEYRPLVGMLAEMERLCNILRQRRLNRGAIDFDFPELKVKLDDKGRPVAIEKRVRSIAESIVEEFMLAANETVAEHMDKLGVPFVFRVHEEPDPEKMTKLNNLLHNFGQALSKPDNIRPKALQKVLGRVAGRPEERLISTVMLRSLKQARYEAENLGHFGLAATYYTHFTSPIRRYPDLIVHRILRETFSSGSISARRRQKLAAILPEISLHASQRERAAAEAERETVDLKKVEYMAQFLGDEFAGAISGVTAFGLFVELENGIEGLVHVSSMDDDYYRYDEDRYSLIGQRTGKVYRLGDATTVTLVKVNPAERTIDFTLAGDAALRPAGRKGRGGGRGRKTGERATSQGARSGGSGKKTGSGGQGRKAKDGGMKPAGTGAAGKAAGEAAGKQPAGTQRKRPQGSGKRRTKSGKNQT</sequence>
<dbReference type="SUPFAM" id="SSF50249">
    <property type="entry name" value="Nucleic acid-binding proteins"/>
    <property type="match status" value="4"/>
</dbReference>
<name>A0ABU3P4X5_9FIRM</name>
<dbReference type="InterPro" id="IPR022966">
    <property type="entry name" value="RNase_II/R_CS"/>
</dbReference>
<dbReference type="Pfam" id="PF00773">
    <property type="entry name" value="RNB"/>
    <property type="match status" value="1"/>
</dbReference>
<dbReference type="SMART" id="SM00955">
    <property type="entry name" value="RNB"/>
    <property type="match status" value="1"/>
</dbReference>
<evidence type="ECO:0000256" key="3">
    <source>
        <dbReference type="ARBA" id="ARBA00022490"/>
    </source>
</evidence>
<dbReference type="SMART" id="SM00357">
    <property type="entry name" value="CSP"/>
    <property type="match status" value="2"/>
</dbReference>
<dbReference type="InterPro" id="IPR004476">
    <property type="entry name" value="RNase_II/RNase_R"/>
</dbReference>
<comment type="caution">
    <text evidence="11">The sequence shown here is derived from an EMBL/GenBank/DDBJ whole genome shotgun (WGS) entry which is preliminary data.</text>
</comment>
<dbReference type="PROSITE" id="PS50126">
    <property type="entry name" value="S1"/>
    <property type="match status" value="1"/>
</dbReference>
<protein>
    <recommendedName>
        <fullName evidence="8">Ribonuclease R</fullName>
        <shortName evidence="8">RNase R</shortName>
        <ecNumber evidence="8">3.1.13.1</ecNumber>
    </recommendedName>
</protein>
<dbReference type="Pfam" id="PF08206">
    <property type="entry name" value="OB_RNB"/>
    <property type="match status" value="1"/>
</dbReference>
<dbReference type="EC" id="3.1.13.1" evidence="8"/>
<feature type="compositionally biased region" description="Gly residues" evidence="9">
    <location>
        <begin position="735"/>
        <end position="749"/>
    </location>
</feature>
<dbReference type="InterPro" id="IPR013223">
    <property type="entry name" value="RNase_B_OB_dom"/>
</dbReference>
<comment type="catalytic activity">
    <reaction evidence="1 8">
        <text>Exonucleolytic cleavage in the 3'- to 5'-direction to yield nucleoside 5'-phosphates.</text>
        <dbReference type="EC" id="3.1.13.1"/>
    </reaction>
</comment>
<gene>
    <name evidence="8 11" type="primary">rnr</name>
    <name evidence="11" type="ORF">Q4T40_22905</name>
</gene>
<keyword evidence="6 8" id="KW-0269">Exonuclease</keyword>
<organism evidence="11 12">
    <name type="scientific">Anaeroselena agilis</name>
    <dbReference type="NCBI Taxonomy" id="3063788"/>
    <lineage>
        <taxon>Bacteria</taxon>
        <taxon>Bacillati</taxon>
        <taxon>Bacillota</taxon>
        <taxon>Negativicutes</taxon>
        <taxon>Acetonemataceae</taxon>
        <taxon>Anaeroselena</taxon>
    </lineage>
</organism>
<dbReference type="HAMAP" id="MF_01895">
    <property type="entry name" value="RNase_R"/>
    <property type="match status" value="1"/>
</dbReference>
<reference evidence="11 12" key="1">
    <citation type="submission" date="2023-07" db="EMBL/GenBank/DDBJ databases">
        <title>The novel representative of Negativicutes class, Anaeroselena agilis gen. nov. sp. nov.</title>
        <authorList>
            <person name="Prokofeva M.I."/>
            <person name="Elcheninov A.G."/>
            <person name="Klyukina A."/>
            <person name="Kublanov I.V."/>
            <person name="Frolov E.N."/>
            <person name="Podosokorskaya O.A."/>
        </authorList>
    </citation>
    <scope>NUCLEOTIDE SEQUENCE [LARGE SCALE GENOMIC DNA]</scope>
    <source>
        <strain evidence="11 12">4137-cl</strain>
    </source>
</reference>
<dbReference type="NCBIfam" id="TIGR00358">
    <property type="entry name" value="3_prime_RNase"/>
    <property type="match status" value="1"/>
</dbReference>
<evidence type="ECO:0000259" key="10">
    <source>
        <dbReference type="PROSITE" id="PS50126"/>
    </source>
</evidence>
<dbReference type="InterPro" id="IPR011805">
    <property type="entry name" value="RNase_R"/>
</dbReference>
<feature type="compositionally biased region" description="Basic residues" evidence="9">
    <location>
        <begin position="781"/>
        <end position="800"/>
    </location>
</feature>
<dbReference type="CDD" id="cd04471">
    <property type="entry name" value="S1_RNase_R"/>
    <property type="match status" value="1"/>
</dbReference>
<dbReference type="Gene3D" id="2.40.50.140">
    <property type="entry name" value="Nucleic acid-binding proteins"/>
    <property type="match status" value="3"/>
</dbReference>
<accession>A0ABU3P4X5</accession>
<dbReference type="EMBL" id="JAUOZS010000002">
    <property type="protein sequence ID" value="MDT8904095.1"/>
    <property type="molecule type" value="Genomic_DNA"/>
</dbReference>
<keyword evidence="7 8" id="KW-0694">RNA-binding</keyword>
<evidence type="ECO:0000256" key="9">
    <source>
        <dbReference type="SAM" id="MobiDB-lite"/>
    </source>
</evidence>
<evidence type="ECO:0000256" key="2">
    <source>
        <dbReference type="ARBA" id="ARBA00004496"/>
    </source>
</evidence>
<feature type="compositionally biased region" description="Low complexity" evidence="9">
    <location>
        <begin position="757"/>
        <end position="779"/>
    </location>
</feature>
<dbReference type="Proteomes" id="UP001254848">
    <property type="component" value="Unassembled WGS sequence"/>
</dbReference>
<comment type="function">
    <text evidence="8">3'-5' exoribonuclease that releases 5'-nucleoside monophosphates and is involved in maturation of structured RNAs.</text>
</comment>
<keyword evidence="4 8" id="KW-0540">Nuclease</keyword>
<dbReference type="InterPro" id="IPR012340">
    <property type="entry name" value="NA-bd_OB-fold"/>
</dbReference>
<evidence type="ECO:0000313" key="12">
    <source>
        <dbReference type="Proteomes" id="UP001254848"/>
    </source>
</evidence>
<evidence type="ECO:0000256" key="1">
    <source>
        <dbReference type="ARBA" id="ARBA00001849"/>
    </source>
</evidence>
<dbReference type="InterPro" id="IPR050180">
    <property type="entry name" value="RNR_Ribonuclease"/>
</dbReference>
<dbReference type="InterPro" id="IPR001900">
    <property type="entry name" value="RNase_II/R"/>
</dbReference>
<dbReference type="NCBIfam" id="TIGR02063">
    <property type="entry name" value="RNase_R"/>
    <property type="match status" value="1"/>
</dbReference>
<evidence type="ECO:0000256" key="7">
    <source>
        <dbReference type="ARBA" id="ARBA00022884"/>
    </source>
</evidence>
<comment type="similarity">
    <text evidence="8">Belongs to the RNR ribonuclease family. RNase R subfamily.</text>
</comment>
<feature type="region of interest" description="Disordered" evidence="9">
    <location>
        <begin position="710"/>
        <end position="800"/>
    </location>
</feature>
<dbReference type="PANTHER" id="PTHR23355">
    <property type="entry name" value="RIBONUCLEASE"/>
    <property type="match status" value="1"/>
</dbReference>
<keyword evidence="3 8" id="KW-0963">Cytoplasm</keyword>
<evidence type="ECO:0000256" key="4">
    <source>
        <dbReference type="ARBA" id="ARBA00022722"/>
    </source>
</evidence>
<dbReference type="PANTHER" id="PTHR23355:SF9">
    <property type="entry name" value="DIS3-LIKE EXONUCLEASE 2"/>
    <property type="match status" value="1"/>
</dbReference>
<evidence type="ECO:0000256" key="5">
    <source>
        <dbReference type="ARBA" id="ARBA00022801"/>
    </source>
</evidence>
<dbReference type="PROSITE" id="PS01175">
    <property type="entry name" value="RIBONUCLEASE_II"/>
    <property type="match status" value="1"/>
</dbReference>
<dbReference type="Pfam" id="PF00575">
    <property type="entry name" value="S1"/>
    <property type="match status" value="1"/>
</dbReference>
<dbReference type="InterPro" id="IPR011129">
    <property type="entry name" value="CSD"/>
</dbReference>
<feature type="compositionally biased region" description="Basic residues" evidence="9">
    <location>
        <begin position="712"/>
        <end position="723"/>
    </location>
</feature>
<evidence type="ECO:0000256" key="8">
    <source>
        <dbReference type="HAMAP-Rule" id="MF_01895"/>
    </source>
</evidence>
<evidence type="ECO:0000256" key="6">
    <source>
        <dbReference type="ARBA" id="ARBA00022839"/>
    </source>
</evidence>
<dbReference type="SMART" id="SM00316">
    <property type="entry name" value="S1"/>
    <property type="match status" value="1"/>
</dbReference>
<feature type="domain" description="S1 motif" evidence="10">
    <location>
        <begin position="624"/>
        <end position="704"/>
    </location>
</feature>
<dbReference type="InterPro" id="IPR003029">
    <property type="entry name" value="S1_domain"/>
</dbReference>
<evidence type="ECO:0000313" key="11">
    <source>
        <dbReference type="EMBL" id="MDT8904095.1"/>
    </source>
</evidence>
<keyword evidence="12" id="KW-1185">Reference proteome</keyword>
<dbReference type="InterPro" id="IPR040476">
    <property type="entry name" value="CSD2"/>
</dbReference>